<sequence>MPEYAGWQRITFTNSRGLKLAGLLHGNPADTEKIIINCHGFTGGKEGGGRALALGGELARRGWATLVFDFAGNGESGGHFADLTLTGQIDDLTRAVDLVLERGFRQVITLGRSFGGSTVICQGARDPRVAGICTWAAPARLMELFAGFTDEPLDGPGETVNLAGEKGMIQLKKDFFRDLENYDVPGQAARLSPRPLLVIQGTRDGVVPPDDARLIYEAAGEPRELVWIEKGDHQFTGQLEPVWQAFFQWLDRHFPQR</sequence>
<evidence type="ECO:0000256" key="1">
    <source>
        <dbReference type="ARBA" id="ARBA00022801"/>
    </source>
</evidence>
<dbReference type="Pfam" id="PF12146">
    <property type="entry name" value="Hydrolase_4"/>
    <property type="match status" value="1"/>
</dbReference>
<dbReference type="EMBL" id="WHYR01000011">
    <property type="protein sequence ID" value="MQL51772.1"/>
    <property type="molecule type" value="Genomic_DNA"/>
</dbReference>
<dbReference type="InterPro" id="IPR029058">
    <property type="entry name" value="AB_hydrolase_fold"/>
</dbReference>
<gene>
    <name evidence="3" type="ORF">GFC01_05745</name>
</gene>
<evidence type="ECO:0000313" key="3">
    <source>
        <dbReference type="EMBL" id="MQL51772.1"/>
    </source>
</evidence>
<evidence type="ECO:0000313" key="4">
    <source>
        <dbReference type="Proteomes" id="UP000441717"/>
    </source>
</evidence>
<reference evidence="3 4" key="1">
    <citation type="submission" date="2019-10" db="EMBL/GenBank/DDBJ databases">
        <title>Comparative genomics of sulfur disproportionating microorganisms.</title>
        <authorList>
            <person name="Ward L.M."/>
            <person name="Bertran E."/>
            <person name="Johnston D."/>
        </authorList>
    </citation>
    <scope>NUCLEOTIDE SEQUENCE [LARGE SCALE GENOMIC DNA]</scope>
    <source>
        <strain evidence="3 4">DSM 14055</strain>
    </source>
</reference>
<dbReference type="InterPro" id="IPR050261">
    <property type="entry name" value="FrsA_esterase"/>
</dbReference>
<dbReference type="PANTHER" id="PTHR22946">
    <property type="entry name" value="DIENELACTONE HYDROLASE DOMAIN-CONTAINING PROTEIN-RELATED"/>
    <property type="match status" value="1"/>
</dbReference>
<feature type="domain" description="Serine aminopeptidase S33" evidence="2">
    <location>
        <begin position="31"/>
        <end position="136"/>
    </location>
</feature>
<name>A0A6N7IP25_9FIRM</name>
<protein>
    <submittedName>
        <fullName evidence="3">Alpha/beta fold hydrolase</fullName>
    </submittedName>
</protein>
<dbReference type="RefSeq" id="WP_152945702.1">
    <property type="nucleotide sequence ID" value="NZ_WHYR01000011.1"/>
</dbReference>
<dbReference type="InterPro" id="IPR022742">
    <property type="entry name" value="Hydrolase_4"/>
</dbReference>
<keyword evidence="1 3" id="KW-0378">Hydrolase</keyword>
<dbReference type="AlphaFoldDB" id="A0A6N7IP25"/>
<keyword evidence="4" id="KW-1185">Reference proteome</keyword>
<dbReference type="Proteomes" id="UP000441717">
    <property type="component" value="Unassembled WGS sequence"/>
</dbReference>
<dbReference type="GO" id="GO:0052689">
    <property type="term" value="F:carboxylic ester hydrolase activity"/>
    <property type="evidence" value="ECO:0007669"/>
    <property type="project" value="UniProtKB-ARBA"/>
</dbReference>
<dbReference type="SUPFAM" id="SSF53474">
    <property type="entry name" value="alpha/beta-Hydrolases"/>
    <property type="match status" value="1"/>
</dbReference>
<comment type="caution">
    <text evidence="3">The sequence shown here is derived from an EMBL/GenBank/DDBJ whole genome shotgun (WGS) entry which is preliminary data.</text>
</comment>
<accession>A0A6N7IP25</accession>
<evidence type="ECO:0000259" key="2">
    <source>
        <dbReference type="Pfam" id="PF12146"/>
    </source>
</evidence>
<dbReference type="Gene3D" id="3.40.50.1820">
    <property type="entry name" value="alpha/beta hydrolase"/>
    <property type="match status" value="1"/>
</dbReference>
<dbReference type="OrthoDB" id="9780269at2"/>
<dbReference type="PANTHER" id="PTHR22946:SF9">
    <property type="entry name" value="POLYKETIDE TRANSFERASE AF380"/>
    <property type="match status" value="1"/>
</dbReference>
<organism evidence="3 4">
    <name type="scientific">Desulfofundulus thermobenzoicus</name>
    <dbReference type="NCBI Taxonomy" id="29376"/>
    <lineage>
        <taxon>Bacteria</taxon>
        <taxon>Bacillati</taxon>
        <taxon>Bacillota</taxon>
        <taxon>Clostridia</taxon>
        <taxon>Eubacteriales</taxon>
        <taxon>Peptococcaceae</taxon>
        <taxon>Desulfofundulus</taxon>
    </lineage>
</organism>
<proteinExistence type="predicted"/>